<keyword evidence="1" id="KW-0472">Membrane</keyword>
<evidence type="ECO:0000313" key="6">
    <source>
        <dbReference type="Proteomes" id="UP001277471"/>
    </source>
</evidence>
<keyword evidence="6" id="KW-1185">Reference proteome</keyword>
<geneLocation type="plasmid" evidence="4 5">
    <name>p1</name>
</geneLocation>
<dbReference type="EMBL" id="CP032340">
    <property type="protein sequence ID" value="QCO11034.1"/>
    <property type="molecule type" value="Genomic_DNA"/>
</dbReference>
<keyword evidence="4" id="KW-0614">Plasmid</keyword>
<accession>A0A0P0EST2</accession>
<keyword evidence="1" id="KW-0812">Transmembrane</keyword>
<reference evidence="3 6" key="2">
    <citation type="submission" date="2023-11" db="EMBL/GenBank/DDBJ databases">
        <title>MicrobeMod: A computational toolkit for identifying prokaryotic methylation and restriction-modification with nanopore sequencing.</title>
        <authorList>
            <person name="Crits-Christoph A."/>
            <person name="Kang S.C."/>
            <person name="Lee H."/>
            <person name="Ostrov N."/>
        </authorList>
    </citation>
    <scope>NUCLEOTIDE SEQUENCE [LARGE SCALE GENOMIC DNA]</scope>
    <source>
        <strain evidence="3 6">ATCC 29145</strain>
    </source>
</reference>
<reference evidence="4 5" key="1">
    <citation type="submission" date="2018-09" db="EMBL/GenBank/DDBJ databases">
        <title>Whole genome based analysis of evolution and adaptive divergence in Indian and Brazilian strains of Azospirillum brasilense.</title>
        <authorList>
            <person name="Singh C."/>
            <person name="Tripathi A.K."/>
        </authorList>
    </citation>
    <scope>NUCLEOTIDE SEQUENCE [LARGE SCALE GENOMIC DNA]</scope>
    <source>
        <strain evidence="4 5">MTCC4038</strain>
        <plasmid evidence="4 5">p1</plasmid>
    </source>
</reference>
<evidence type="ECO:0000313" key="5">
    <source>
        <dbReference type="Proteomes" id="UP000298774"/>
    </source>
</evidence>
<dbReference type="GeneID" id="56451137"/>
<name>A0A0P0EST2_AZOBR</name>
<dbReference type="EMBL" id="JAWXYC010000003">
    <property type="protein sequence ID" value="MDX5952341.1"/>
    <property type="molecule type" value="Genomic_DNA"/>
</dbReference>
<dbReference type="PANTHER" id="PTHR38033">
    <property type="entry name" value="MEMBRANE PROTEIN-RELATED"/>
    <property type="match status" value="1"/>
</dbReference>
<evidence type="ECO:0000256" key="1">
    <source>
        <dbReference type="SAM" id="Phobius"/>
    </source>
</evidence>
<dbReference type="InterPro" id="IPR038522">
    <property type="entry name" value="T4/T6SS_DotU_sf"/>
</dbReference>
<dbReference type="RefSeq" id="WP_035678850.1">
    <property type="nucleotide sequence ID" value="NZ_CP012915.1"/>
</dbReference>
<dbReference type="Gene3D" id="1.25.40.590">
    <property type="entry name" value="Type IV / VI secretion system, DotU"/>
    <property type="match status" value="1"/>
</dbReference>
<sequence>MTAMLHRRDLVDHFLAFARELQKHRAAVGAGRAAAASAKPEGAAGETADSLPAFLTEDALAVPAPRGAAAAVPALALEPDAEIIIRRLQDFLEAQAVQVGRTGTDLLISQHREAQYAMAALADDLFIHDVEWNGRELWRSVLLEQAVFRTRLAGERVFDRMEALLASNDRRLVQLAAVYLCVLGMGFKGRCRVPGGESTLRDYSARLFEFIAGRESELGAGVLPGGRTLIPAAYAYTLTDGKARTLARGPRWPLVLGAIAGLWLVLGQALWWMSTAQLSNAADAVLQASVRVTR</sequence>
<dbReference type="KEGG" id="abf:AMK58_18775"/>
<evidence type="ECO:0000313" key="4">
    <source>
        <dbReference type="EMBL" id="QCO11034.1"/>
    </source>
</evidence>
<evidence type="ECO:0000259" key="2">
    <source>
        <dbReference type="Pfam" id="PF09850"/>
    </source>
</evidence>
<dbReference type="Proteomes" id="UP001277471">
    <property type="component" value="Unassembled WGS sequence"/>
</dbReference>
<keyword evidence="1" id="KW-1133">Transmembrane helix</keyword>
<proteinExistence type="predicted"/>
<dbReference type="Proteomes" id="UP000298774">
    <property type="component" value="Plasmid p1"/>
</dbReference>
<feature type="transmembrane region" description="Helical" evidence="1">
    <location>
        <begin position="252"/>
        <end position="273"/>
    </location>
</feature>
<dbReference type="PANTHER" id="PTHR38033:SF1">
    <property type="entry name" value="DOTU FAMILY TYPE IV_VI SECRETION SYSTEM PROTEIN"/>
    <property type="match status" value="1"/>
</dbReference>
<dbReference type="InterPro" id="IPR017732">
    <property type="entry name" value="T4/T6SS_DotU"/>
</dbReference>
<organism evidence="4 5">
    <name type="scientific">Azospirillum brasilense</name>
    <dbReference type="NCBI Taxonomy" id="192"/>
    <lineage>
        <taxon>Bacteria</taxon>
        <taxon>Pseudomonadati</taxon>
        <taxon>Pseudomonadota</taxon>
        <taxon>Alphaproteobacteria</taxon>
        <taxon>Rhodospirillales</taxon>
        <taxon>Azospirillaceae</taxon>
        <taxon>Azospirillum</taxon>
    </lineage>
</organism>
<gene>
    <name evidence="4" type="ORF">D3868_18555</name>
    <name evidence="3" type="ORF">SIM66_14200</name>
</gene>
<protein>
    <submittedName>
        <fullName evidence="3">DotU family type IV/VI secretion system protein</fullName>
    </submittedName>
</protein>
<dbReference type="AlphaFoldDB" id="A0A0P0EST2"/>
<feature type="domain" description="Type IV / VI secretion system DotU" evidence="2">
    <location>
        <begin position="72"/>
        <end position="266"/>
    </location>
</feature>
<dbReference type="Pfam" id="PF09850">
    <property type="entry name" value="DotU"/>
    <property type="match status" value="1"/>
</dbReference>
<evidence type="ECO:0000313" key="3">
    <source>
        <dbReference type="EMBL" id="MDX5952341.1"/>
    </source>
</evidence>